<proteinExistence type="predicted"/>
<dbReference type="InterPro" id="IPR040632">
    <property type="entry name" value="Sulfotransfer_4"/>
</dbReference>
<dbReference type="HOGENOM" id="CLU_522740_0_0_1"/>
<dbReference type="InterPro" id="IPR027417">
    <property type="entry name" value="P-loop_NTPase"/>
</dbReference>
<dbReference type="eggNOG" id="ENOG502SJAJ">
    <property type="taxonomic scope" value="Eukaryota"/>
</dbReference>
<evidence type="ECO:0000313" key="3">
    <source>
        <dbReference type="Proteomes" id="UP000016801"/>
    </source>
</evidence>
<accession>M1W8N8</accession>
<dbReference type="AlphaFoldDB" id="M1W8N8"/>
<dbReference type="Gene3D" id="3.40.50.300">
    <property type="entry name" value="P-loop containing nucleotide triphosphate hydrolases"/>
    <property type="match status" value="1"/>
</dbReference>
<feature type="region of interest" description="Disordered" evidence="1">
    <location>
        <begin position="465"/>
        <end position="521"/>
    </location>
</feature>
<keyword evidence="3" id="KW-1185">Reference proteome</keyword>
<evidence type="ECO:0000256" key="1">
    <source>
        <dbReference type="SAM" id="MobiDB-lite"/>
    </source>
</evidence>
<organism evidence="2 3">
    <name type="scientific">Claviceps purpurea (strain 20.1)</name>
    <name type="common">Ergot fungus</name>
    <name type="synonym">Sphacelia segetum</name>
    <dbReference type="NCBI Taxonomy" id="1111077"/>
    <lineage>
        <taxon>Eukaryota</taxon>
        <taxon>Fungi</taxon>
        <taxon>Dikarya</taxon>
        <taxon>Ascomycota</taxon>
        <taxon>Pezizomycotina</taxon>
        <taxon>Sordariomycetes</taxon>
        <taxon>Hypocreomycetidae</taxon>
        <taxon>Hypocreales</taxon>
        <taxon>Clavicipitaceae</taxon>
        <taxon>Claviceps</taxon>
    </lineage>
</organism>
<evidence type="ECO:0000313" key="2">
    <source>
        <dbReference type="EMBL" id="CCE31990.1"/>
    </source>
</evidence>
<sequence length="521" mass="58503">MTSLLRSYAVTEIDSWIAGQGCHSSWYKSSLRSLGLPEPAVTTPVKIIVATASRTGTFSVYEALKRLGFKTYHMAECCTEGGVPHMQVLDEAIRATHNRYAGIKRYTKADFDKWFAEYDCIVEIPYFLGLDILQAYADDPNIKFILTDRDPDKWVTSINNTVGGIVQSANSFPMTILQHFSGYLYWFLNLNCTLYGAIADGTDPGGKNNREVMRRNYISYINMAKRILPADRLCYFRLEDGLSWEQICPFLGIPIPDEPFPDANVQENFKKVVSPRVGEPIAVYSVGRVDAVYFDDEPSGFRAAARTIPEPFAARRRDQGFPVRLSENQTREDIRKNITAANGSGIVRATARKPKGTATRAPLIFGVDSIDAANQLCRSGAICNAEIFEAEPYNEAIRPRQCYSCHKFGHMQRHSSVRPLLGRQTPVRAGVPGASRNGSGEVPQLLWSRLCPVVNMQWTQARSAYPNRPRGFTNSQENDDPFSGREKKRRRRPLPRSFHAEAQLPRTQPTPCPRGKSHHAD</sequence>
<name>M1W8N8_CLAP2</name>
<reference evidence="2 3" key="1">
    <citation type="journal article" date="2013" name="PLoS Genet.">
        <title>Plant-symbiotic fungi as chemical engineers: Multi-genome analysis of the Clavicipitaceae reveals dynamics of alkaloid loci.</title>
        <authorList>
            <person name="Schardl C.L."/>
            <person name="Young C.A."/>
            <person name="Hesse U."/>
            <person name="Amyotte S.G."/>
            <person name="Andreeva K."/>
            <person name="Calie P.J."/>
            <person name="Fleetwood D.J."/>
            <person name="Haws D.C."/>
            <person name="Moore N."/>
            <person name="Oeser B."/>
            <person name="Panaccione D.G."/>
            <person name="Schweri K.K."/>
            <person name="Voisey C.R."/>
            <person name="Farman M.L."/>
            <person name="Jaromczyk J.W."/>
            <person name="Roe B.A."/>
            <person name="O'Sullivan D.M."/>
            <person name="Scott B."/>
            <person name="Tudzynski P."/>
            <person name="An Z."/>
            <person name="Arnaoudova E.G."/>
            <person name="Bullock C.T."/>
            <person name="Charlton N.D."/>
            <person name="Chen L."/>
            <person name="Cox M."/>
            <person name="Dinkins R.D."/>
            <person name="Florea S."/>
            <person name="Glenn A.E."/>
            <person name="Gordon A."/>
            <person name="Gueldener U."/>
            <person name="Harris D.R."/>
            <person name="Hollin W."/>
            <person name="Jaromczyk J."/>
            <person name="Johnson R.D."/>
            <person name="Khan A.K."/>
            <person name="Leistner E."/>
            <person name="Leuchtmann A."/>
            <person name="Li C."/>
            <person name="Liu J."/>
            <person name="Liu J."/>
            <person name="Liu M."/>
            <person name="Mace W."/>
            <person name="Machado C."/>
            <person name="Nagabhyru P."/>
            <person name="Pan J."/>
            <person name="Schmid J."/>
            <person name="Sugawara K."/>
            <person name="Steiner U."/>
            <person name="Takach J.E."/>
            <person name="Tanaka E."/>
            <person name="Webb J.S."/>
            <person name="Wilson E.V."/>
            <person name="Wiseman J.L."/>
            <person name="Yoshida R."/>
            <person name="Zeng Z."/>
        </authorList>
    </citation>
    <scope>NUCLEOTIDE SEQUENCE [LARGE SCALE GENOMIC DNA]</scope>
    <source>
        <strain evidence="2 3">20.1</strain>
    </source>
</reference>
<gene>
    <name evidence="2" type="ORF">CPUR_05848</name>
</gene>
<dbReference type="VEuPathDB" id="FungiDB:CPUR_05848"/>
<comment type="caution">
    <text evidence="2">The sequence shown here is derived from an EMBL/GenBank/DDBJ whole genome shotgun (WGS) entry which is preliminary data.</text>
</comment>
<dbReference type="Pfam" id="PF17784">
    <property type="entry name" value="Sulfotransfer_4"/>
    <property type="match status" value="1"/>
</dbReference>
<dbReference type="EMBL" id="CAGA01000036">
    <property type="protein sequence ID" value="CCE31990.1"/>
    <property type="molecule type" value="Genomic_DNA"/>
</dbReference>
<dbReference type="SUPFAM" id="SSF52540">
    <property type="entry name" value="P-loop containing nucleoside triphosphate hydrolases"/>
    <property type="match status" value="1"/>
</dbReference>
<dbReference type="PANTHER" id="PTHR36978">
    <property type="entry name" value="P-LOOP CONTAINING NUCLEOTIDE TRIPHOSPHATE HYDROLASE"/>
    <property type="match status" value="1"/>
</dbReference>
<dbReference type="Proteomes" id="UP000016801">
    <property type="component" value="Unassembled WGS sequence"/>
</dbReference>
<dbReference type="PANTHER" id="PTHR36978:SF4">
    <property type="entry name" value="P-LOOP CONTAINING NUCLEOSIDE TRIPHOSPHATE HYDROLASE PROTEIN"/>
    <property type="match status" value="1"/>
</dbReference>
<dbReference type="OrthoDB" id="408152at2759"/>
<dbReference type="STRING" id="1111077.M1W8N8"/>
<protein>
    <submittedName>
        <fullName evidence="2">Uncharacterized protein</fullName>
    </submittedName>
</protein>